<dbReference type="RefSeq" id="WP_269955087.1">
    <property type="nucleotide sequence ID" value="NZ_JAKMUV010000009.1"/>
</dbReference>
<keyword evidence="1" id="KW-1133">Transmembrane helix</keyword>
<dbReference type="EMBL" id="JAKMUV010000009">
    <property type="protein sequence ID" value="MCZ9305463.1"/>
    <property type="molecule type" value="Genomic_DNA"/>
</dbReference>
<feature type="transmembrane region" description="Helical" evidence="1">
    <location>
        <begin position="59"/>
        <end position="82"/>
    </location>
</feature>
<organism evidence="2 3">
    <name type="scientific">Corynebacterium macclintockiae</name>
    <dbReference type="NCBI Taxonomy" id="2913501"/>
    <lineage>
        <taxon>Bacteria</taxon>
        <taxon>Bacillati</taxon>
        <taxon>Actinomycetota</taxon>
        <taxon>Actinomycetes</taxon>
        <taxon>Mycobacteriales</taxon>
        <taxon>Corynebacteriaceae</taxon>
        <taxon>Corynebacterium</taxon>
    </lineage>
</organism>
<dbReference type="GeneID" id="301813490"/>
<keyword evidence="3" id="KW-1185">Reference proteome</keyword>
<evidence type="ECO:0000256" key="1">
    <source>
        <dbReference type="SAM" id="Phobius"/>
    </source>
</evidence>
<dbReference type="AlphaFoldDB" id="A0A9X3RTM8"/>
<feature type="transmembrane region" description="Helical" evidence="1">
    <location>
        <begin position="94"/>
        <end position="114"/>
    </location>
</feature>
<keyword evidence="1" id="KW-0812">Transmembrane</keyword>
<gene>
    <name evidence="2" type="ORF">L8U58_07990</name>
</gene>
<evidence type="ECO:0000313" key="2">
    <source>
        <dbReference type="EMBL" id="MCZ9305463.1"/>
    </source>
</evidence>
<proteinExistence type="predicted"/>
<sequence>MTYPHYGPPAPMPAYGYAPPPQTGQDSRFMPLLIGWLAAFLMPIVYCVLRFVFYGKDWVGILLVAGAIGPLFFGIQCLLNFVALAIPKWCKDSLAIFWGGMLVWWGGGAAFAVVPGWDFREEIKEYGEKAWPTGGPDGRDTITSEEGQRYIEILDTWLDTETTLEHTLNIPALAALAGIAIVIIGVVVAAMNPVRPTVTHAPYWPGRPY</sequence>
<protein>
    <submittedName>
        <fullName evidence="2">Uncharacterized protein</fullName>
    </submittedName>
</protein>
<keyword evidence="1" id="KW-0472">Membrane</keyword>
<evidence type="ECO:0000313" key="3">
    <source>
        <dbReference type="Proteomes" id="UP001146505"/>
    </source>
</evidence>
<comment type="caution">
    <text evidence="2">The sequence shown here is derived from an EMBL/GenBank/DDBJ whole genome shotgun (WGS) entry which is preliminary data.</text>
</comment>
<accession>A0A9X3RTM8</accession>
<reference evidence="2" key="1">
    <citation type="submission" date="2022-02" db="EMBL/GenBank/DDBJ databases">
        <title>Corynebacterium sp. from urogenital microbiome.</title>
        <authorList>
            <person name="Cappelli E.A."/>
            <person name="Ribeiro T.G."/>
            <person name="Peixe L."/>
        </authorList>
    </citation>
    <scope>NUCLEOTIDE SEQUENCE</scope>
    <source>
        <strain evidence="2">C9Ua_112</strain>
    </source>
</reference>
<feature type="transmembrane region" description="Helical" evidence="1">
    <location>
        <begin position="170"/>
        <end position="191"/>
    </location>
</feature>
<dbReference type="Proteomes" id="UP001146505">
    <property type="component" value="Unassembled WGS sequence"/>
</dbReference>
<name>A0A9X3RTM8_9CORY</name>
<feature type="transmembrane region" description="Helical" evidence="1">
    <location>
        <begin position="32"/>
        <end position="53"/>
    </location>
</feature>